<dbReference type="InterPro" id="IPR029442">
    <property type="entry name" value="GyrI-like"/>
</dbReference>
<keyword evidence="4" id="KW-1185">Reference proteome</keyword>
<feature type="domain" description="HTH merR-type" evidence="2">
    <location>
        <begin position="1"/>
        <end position="71"/>
    </location>
</feature>
<dbReference type="SMART" id="SM00422">
    <property type="entry name" value="HTH_MERR"/>
    <property type="match status" value="1"/>
</dbReference>
<dbReference type="SUPFAM" id="SSF46955">
    <property type="entry name" value="Putative DNA-binding domain"/>
    <property type="match status" value="1"/>
</dbReference>
<dbReference type="Proteomes" id="UP000712570">
    <property type="component" value="Unassembled WGS sequence"/>
</dbReference>
<dbReference type="Pfam" id="PF06445">
    <property type="entry name" value="GyrI-like"/>
    <property type="match status" value="1"/>
</dbReference>
<gene>
    <name evidence="3" type="ORF">HA050_00850</name>
</gene>
<dbReference type="SUPFAM" id="SSF55136">
    <property type="entry name" value="Probable bacterial effector-binding domain"/>
    <property type="match status" value="1"/>
</dbReference>
<name>A0ABX0KRF9_9NEIS</name>
<dbReference type="RefSeq" id="WP_166820880.1">
    <property type="nucleotide sequence ID" value="NZ_JAAOLX010000001.1"/>
</dbReference>
<dbReference type="InterPro" id="IPR011256">
    <property type="entry name" value="Reg_factor_effector_dom_sf"/>
</dbReference>
<comment type="caution">
    <text evidence="3">The sequence shown here is derived from an EMBL/GenBank/DDBJ whole genome shotgun (WGS) entry which is preliminary data.</text>
</comment>
<dbReference type="InterPro" id="IPR047057">
    <property type="entry name" value="MerR_fam"/>
</dbReference>
<dbReference type="Gene3D" id="1.10.1660.10">
    <property type="match status" value="1"/>
</dbReference>
<evidence type="ECO:0000259" key="2">
    <source>
        <dbReference type="PROSITE" id="PS50937"/>
    </source>
</evidence>
<dbReference type="Pfam" id="PF13411">
    <property type="entry name" value="MerR_1"/>
    <property type="match status" value="1"/>
</dbReference>
<dbReference type="PANTHER" id="PTHR30204:SF97">
    <property type="entry name" value="MERR FAMILY REGULATORY PROTEIN"/>
    <property type="match status" value="1"/>
</dbReference>
<dbReference type="PANTHER" id="PTHR30204">
    <property type="entry name" value="REDOX-CYCLING DRUG-SENSING TRANSCRIPTIONAL ACTIVATOR SOXR"/>
    <property type="match status" value="1"/>
</dbReference>
<evidence type="ECO:0000313" key="3">
    <source>
        <dbReference type="EMBL" id="NHQ84664.1"/>
    </source>
</evidence>
<dbReference type="Gene3D" id="3.20.80.10">
    <property type="entry name" value="Regulatory factor, effector binding domain"/>
    <property type="match status" value="1"/>
</dbReference>
<evidence type="ECO:0000256" key="1">
    <source>
        <dbReference type="ARBA" id="ARBA00023125"/>
    </source>
</evidence>
<sequence length="265" mass="29747">MLTIGQLARCYGLSTKTLRHYDSIGLFSPAFTGSDNGYRYYLPAQVTELGQIVRLRQFGLPLEEIRQLWQAGMDDQTLRQLLQSHSERLQGEIKDKQEQITQIQIYLTKAPRSPAMQTPEIVTRAAFRVIGLVWTPQDEGSIPDMWGRFLPREHEIAAICPGSCYGLCQPLADGQWRYLAALEAAADAAVPDGMVALDVPEQRYARFEHIGPVSGIADTFRSIHSRWLPAAGLKALDGIEFEYMDQRFLAPDHPDSVTELFIPIG</sequence>
<dbReference type="EMBL" id="JAAOLX010000001">
    <property type="protein sequence ID" value="NHQ84664.1"/>
    <property type="molecule type" value="Genomic_DNA"/>
</dbReference>
<dbReference type="InterPro" id="IPR000551">
    <property type="entry name" value="MerR-type_HTH_dom"/>
</dbReference>
<evidence type="ECO:0000313" key="4">
    <source>
        <dbReference type="Proteomes" id="UP000712570"/>
    </source>
</evidence>
<dbReference type="SMART" id="SM00871">
    <property type="entry name" value="AraC_E_bind"/>
    <property type="match status" value="1"/>
</dbReference>
<proteinExistence type="predicted"/>
<dbReference type="PROSITE" id="PS50937">
    <property type="entry name" value="HTH_MERR_2"/>
    <property type="match status" value="1"/>
</dbReference>
<organism evidence="3 4">
    <name type="scientific">Iodobacter violaceini</name>
    <dbReference type="NCBI Taxonomy" id="3044271"/>
    <lineage>
        <taxon>Bacteria</taxon>
        <taxon>Pseudomonadati</taxon>
        <taxon>Pseudomonadota</taxon>
        <taxon>Betaproteobacteria</taxon>
        <taxon>Neisseriales</taxon>
        <taxon>Chitinibacteraceae</taxon>
        <taxon>Iodobacter</taxon>
    </lineage>
</organism>
<dbReference type="InterPro" id="IPR009061">
    <property type="entry name" value="DNA-bd_dom_put_sf"/>
</dbReference>
<keyword evidence="1" id="KW-0238">DNA-binding</keyword>
<reference evidence="3 4" key="1">
    <citation type="submission" date="2020-03" db="EMBL/GenBank/DDBJ databases">
        <title>Draft genome sequence of environmentally isolated violet-colored cultures.</title>
        <authorList>
            <person name="Wilson H.S."/>
        </authorList>
    </citation>
    <scope>NUCLEOTIDE SEQUENCE [LARGE SCALE GENOMIC DNA]</scope>
    <source>
        <strain evidence="3 4">HSC-16F04</strain>
    </source>
</reference>
<accession>A0ABX0KRF9</accession>
<dbReference type="InterPro" id="IPR010499">
    <property type="entry name" value="AraC_E-bd"/>
</dbReference>
<protein>
    <submittedName>
        <fullName evidence="3">MerR family transcriptional regulator</fullName>
    </submittedName>
</protein>
<dbReference type="CDD" id="cd01107">
    <property type="entry name" value="HTH_BmrR"/>
    <property type="match status" value="1"/>
</dbReference>